<keyword evidence="2" id="KW-0472">Membrane</keyword>
<feature type="signal peptide" evidence="3">
    <location>
        <begin position="1"/>
        <end position="32"/>
    </location>
</feature>
<organism evidence="4 5">
    <name type="scientific">Kibdelosporangium phytohabitans</name>
    <dbReference type="NCBI Taxonomy" id="860235"/>
    <lineage>
        <taxon>Bacteria</taxon>
        <taxon>Bacillati</taxon>
        <taxon>Actinomycetota</taxon>
        <taxon>Actinomycetes</taxon>
        <taxon>Pseudonocardiales</taxon>
        <taxon>Pseudonocardiaceae</taxon>
        <taxon>Kibdelosporangium</taxon>
    </lineage>
</organism>
<evidence type="ECO:0000256" key="1">
    <source>
        <dbReference type="SAM" id="MobiDB-lite"/>
    </source>
</evidence>
<evidence type="ECO:0000256" key="2">
    <source>
        <dbReference type="SAM" id="Phobius"/>
    </source>
</evidence>
<dbReference type="OrthoDB" id="3797035at2"/>
<evidence type="ECO:0008006" key="6">
    <source>
        <dbReference type="Google" id="ProtNLM"/>
    </source>
</evidence>
<evidence type="ECO:0000313" key="5">
    <source>
        <dbReference type="Proteomes" id="UP000063699"/>
    </source>
</evidence>
<dbReference type="KEGG" id="kphy:AOZ06_52845"/>
<dbReference type="InterPro" id="IPR046112">
    <property type="entry name" value="DUF6049"/>
</dbReference>
<protein>
    <recommendedName>
        <fullName evidence="6">Glycoprotein</fullName>
    </recommendedName>
</protein>
<dbReference type="STRING" id="860235.AOZ06_52845"/>
<evidence type="ECO:0000256" key="3">
    <source>
        <dbReference type="SAM" id="SignalP"/>
    </source>
</evidence>
<dbReference type="AlphaFoldDB" id="A0A0N9IGE1"/>
<feature type="chain" id="PRO_5006036135" description="Glycoprotein" evidence="3">
    <location>
        <begin position="33"/>
        <end position="727"/>
    </location>
</feature>
<gene>
    <name evidence="4" type="ORF">AOZ06_52845</name>
</gene>
<feature type="compositionally biased region" description="Low complexity" evidence="1">
    <location>
        <begin position="112"/>
        <end position="123"/>
    </location>
</feature>
<dbReference type="Pfam" id="PF19516">
    <property type="entry name" value="DUF6049"/>
    <property type="match status" value="1"/>
</dbReference>
<keyword evidence="2" id="KW-0812">Transmembrane</keyword>
<feature type="region of interest" description="Disordered" evidence="1">
    <location>
        <begin position="107"/>
        <end position="127"/>
    </location>
</feature>
<dbReference type="RefSeq" id="WP_054296286.1">
    <property type="nucleotide sequence ID" value="NZ_CP012752.1"/>
</dbReference>
<proteinExistence type="predicted"/>
<keyword evidence="5" id="KW-1185">Reference proteome</keyword>
<keyword evidence="2" id="KW-1133">Transmembrane helix</keyword>
<keyword evidence="3" id="KW-0732">Signal</keyword>
<dbReference type="EMBL" id="CP012752">
    <property type="protein sequence ID" value="ALG14416.1"/>
    <property type="molecule type" value="Genomic_DNA"/>
</dbReference>
<reference evidence="4 5" key="1">
    <citation type="submission" date="2015-07" db="EMBL/GenBank/DDBJ databases">
        <title>Genome sequencing of Kibdelosporangium phytohabitans.</title>
        <authorList>
            <person name="Qin S."/>
            <person name="Xing K."/>
        </authorList>
    </citation>
    <scope>NUCLEOTIDE SEQUENCE [LARGE SCALE GENOMIC DNA]</scope>
    <source>
        <strain evidence="4 5">KLBMP1111</strain>
    </source>
</reference>
<name>A0A0N9IGE1_9PSEU</name>
<dbReference type="Proteomes" id="UP000063699">
    <property type="component" value="Chromosome"/>
</dbReference>
<accession>A0A0N9IGE1</accession>
<sequence length="727" mass="76529">MSGLRYATRHKLAAVVAAGLVLAGSAPWTASAQPPGPEPLFAPIGLARTQPANSPPRLRLDIDQLNPRVVRSDTPQITVSGKVTNVGDRRIDQVEVRLQRGDAVSDEGKLRAAMAQPPTAEAAKPSSFTPIAKSLDKGASSAFTATYTLDQLKLDQPGVYPVLINVNGRPEYGGAERLAGLNLLMPVLSLPGRGAPPTQAPPKVTVLWPLVDDHPRVVRQRENDRQLVLSDDELASSVQVGGRLYGMLNAYEIATKQNPALMSSLCFAVDGDLLDTLDAMTNGYQVQVSEDKTVPGKGKDFAQRWLVSLRALTAGQCVVALPYADADVSALSRAGAADLAKTSVNQGLASVSKALESAKPQPGVLWPVDGTVDPRALSDVGGLTPTVVLANPERLKGVQGPGPFTLGQNDRVLPIDQLTSSALAGPPSAAGAVSVQNGLAALLFRAMQSGQSVLVAPPRRWTAPASELTEYLRTIGRMFTDRLATASPLADLAESPEGSATAMDYPERDVAAEVPSGVISQVSQANAVQRDLLGAMLPDDTRPVNPATVMNPIRNGLLRASSSGWRGNVEGGKQAVTNVVKQLDAVRGLVKVNPPGPPIVPASSNAPIPVRIVNDLPVDVLVKLVIRESAGLRPGVVQQKRIPAGNSFTDFVPVELLRSGKFSVDVWVTTPGGNQLGNVSKFEISSGAYGTITVAVTSVAGGMLVLLAARRVYRRIKQRKNQEPTPA</sequence>
<feature type="transmembrane region" description="Helical" evidence="2">
    <location>
        <begin position="688"/>
        <end position="709"/>
    </location>
</feature>
<evidence type="ECO:0000313" key="4">
    <source>
        <dbReference type="EMBL" id="ALG14416.1"/>
    </source>
</evidence>